<evidence type="ECO:0000256" key="11">
    <source>
        <dbReference type="SAM" id="MobiDB-lite"/>
    </source>
</evidence>
<evidence type="ECO:0000256" key="7">
    <source>
        <dbReference type="ARBA" id="ARBA00022989"/>
    </source>
</evidence>
<organism evidence="12 13">
    <name type="scientific">Nothobranchius furzeri</name>
    <name type="common">Turquoise killifish</name>
    <dbReference type="NCBI Taxonomy" id="105023"/>
    <lineage>
        <taxon>Eukaryota</taxon>
        <taxon>Metazoa</taxon>
        <taxon>Chordata</taxon>
        <taxon>Craniata</taxon>
        <taxon>Vertebrata</taxon>
        <taxon>Euteleostomi</taxon>
        <taxon>Actinopterygii</taxon>
        <taxon>Neopterygii</taxon>
        <taxon>Teleostei</taxon>
        <taxon>Neoteleostei</taxon>
        <taxon>Acanthomorphata</taxon>
        <taxon>Ovalentaria</taxon>
        <taxon>Atherinomorphae</taxon>
        <taxon>Cyprinodontiformes</taxon>
        <taxon>Nothobranchiidae</taxon>
        <taxon>Nothobranchius</taxon>
    </lineage>
</organism>
<evidence type="ECO:0000256" key="6">
    <source>
        <dbReference type="ARBA" id="ARBA00022824"/>
    </source>
</evidence>
<feature type="region of interest" description="Disordered" evidence="11">
    <location>
        <begin position="1"/>
        <end position="56"/>
    </location>
</feature>
<dbReference type="PANTHER" id="PTHR13448">
    <property type="entry name" value="TRANSMEMBRANE PROTEIN 214"/>
    <property type="match status" value="1"/>
</dbReference>
<evidence type="ECO:0000256" key="3">
    <source>
        <dbReference type="ARBA" id="ARBA00011720"/>
    </source>
</evidence>
<evidence type="ECO:0000256" key="1">
    <source>
        <dbReference type="ARBA" id="ARBA00004477"/>
    </source>
</evidence>
<dbReference type="Ensembl" id="ENSNFUT00015007659.1">
    <property type="protein sequence ID" value="ENSNFUP00015007276.1"/>
    <property type="gene ID" value="ENSNFUG00015003543.1"/>
</dbReference>
<comment type="function">
    <text evidence="10">Critical mediator, in cooperation with CASP4, of endoplasmic reticulum-stress induced apoptosis. Required or the activation of CASP4 following endoplasmic reticulum stress.</text>
</comment>
<evidence type="ECO:0000256" key="10">
    <source>
        <dbReference type="ARBA" id="ARBA00024938"/>
    </source>
</evidence>
<accession>A0A8C6KNB3</accession>
<keyword evidence="6" id="KW-0256">Endoplasmic reticulum</keyword>
<reference evidence="12" key="2">
    <citation type="submission" date="2025-08" db="UniProtKB">
        <authorList>
            <consortium name="Ensembl"/>
        </authorList>
    </citation>
    <scope>IDENTIFICATION</scope>
</reference>
<comment type="similarity">
    <text evidence="2">Belongs to the TMEM214 family.</text>
</comment>
<protein>
    <submittedName>
        <fullName evidence="12">Transmembrane protein 214</fullName>
    </submittedName>
</protein>
<dbReference type="AlphaFoldDB" id="A0A8C6KNB3"/>
<sequence>PSAPLKMSETLFESLEKTAKKKNKEQVPPAADPQSKKPSSSKTSKKSNTSNTVTPTSYRTLEEAFKALDVGDLKQQLARSQSLFPENPSVWVKDLAGYLNLKLTAPDVEPTLSSYTYGEPLHGYRVCIQAILQDKPKIATQNLPEYLELLRSVQNRPVKCLTIMWALGQAGFHDLSQGLRVWLGIMLPVLGVKSLSSYAIAYLERLLLLHTNLTKGFGIMGPKEFFPLLDFAFMPKNALSPSLQEQLRRLYPRLKVLAFGAKPESTLHTYLPSFLSRATPHCPDDMKRELLSSMTECLCVDVQSLGVWRQLYTKHLPQSSLLLNHLLNSWNSLPPKVRKNLEETIQSFRVTNEEMRDTNESRDLQECNTLCQNLQVKMRGYGFPWSKLLMVLLVFAAGFIAHDIRSHGSVAGLTWCSFLLWNTRFHIYNKVMFVFRFHHSHVSLKPADIRLDFAFFLQVNTNTPESVFQVLAYLKELLIFIHHNYILPAVTHISELLHQAWTNLQDSCKSVPKPALACFCEGVAAE</sequence>
<evidence type="ECO:0000313" key="12">
    <source>
        <dbReference type="Ensembl" id="ENSNFUP00015007276.1"/>
    </source>
</evidence>
<dbReference type="Proteomes" id="UP000694548">
    <property type="component" value="Chromosome sgr04"/>
</dbReference>
<evidence type="ECO:0000313" key="13">
    <source>
        <dbReference type="Proteomes" id="UP000694548"/>
    </source>
</evidence>
<gene>
    <name evidence="12" type="primary">TMEM214</name>
    <name evidence="12" type="synonym">tmem214</name>
</gene>
<evidence type="ECO:0000256" key="4">
    <source>
        <dbReference type="ARBA" id="ARBA00022692"/>
    </source>
</evidence>
<reference evidence="12" key="1">
    <citation type="submission" date="2014-08" db="EMBL/GenBank/DDBJ databases">
        <authorList>
            <person name="Senf B."/>
            <person name="Petzold A."/>
            <person name="Downie B.R."/>
            <person name="Koch P."/>
            <person name="Platzer M."/>
        </authorList>
    </citation>
    <scope>NUCLEOTIDE SEQUENCE [LARGE SCALE GENOMIC DNA]</scope>
    <source>
        <strain evidence="12">GRZ</strain>
    </source>
</reference>
<evidence type="ECO:0000256" key="5">
    <source>
        <dbReference type="ARBA" id="ARBA00022703"/>
    </source>
</evidence>
<keyword evidence="7" id="KW-1133">Transmembrane helix</keyword>
<comment type="subunit">
    <text evidence="3">Constitutively interacts with CASP4; required for the localization of procaspase 4 to the ER.</text>
</comment>
<feature type="compositionally biased region" description="Low complexity" evidence="11">
    <location>
        <begin position="36"/>
        <end position="56"/>
    </location>
</feature>
<dbReference type="GO" id="GO:0005794">
    <property type="term" value="C:Golgi apparatus"/>
    <property type="evidence" value="ECO:0007669"/>
    <property type="project" value="TreeGrafter"/>
</dbReference>
<evidence type="ECO:0000256" key="8">
    <source>
        <dbReference type="ARBA" id="ARBA00023136"/>
    </source>
</evidence>
<dbReference type="GO" id="GO:0005789">
    <property type="term" value="C:endoplasmic reticulum membrane"/>
    <property type="evidence" value="ECO:0007669"/>
    <property type="project" value="UniProtKB-SubCell"/>
</dbReference>
<keyword evidence="9" id="KW-0325">Glycoprotein</keyword>
<dbReference type="GeneTree" id="ENSGT00390000002693"/>
<dbReference type="GO" id="GO:0006915">
    <property type="term" value="P:apoptotic process"/>
    <property type="evidence" value="ECO:0007669"/>
    <property type="project" value="UniProtKB-KW"/>
</dbReference>
<name>A0A8C6KNB3_NOTFU</name>
<comment type="subcellular location">
    <subcellularLocation>
        <location evidence="1">Endoplasmic reticulum membrane</location>
        <topology evidence="1">Multi-pass membrane protein</topology>
    </subcellularLocation>
</comment>
<keyword evidence="4" id="KW-0812">Transmembrane</keyword>
<dbReference type="Pfam" id="PF10151">
    <property type="entry name" value="TMEM214"/>
    <property type="match status" value="2"/>
</dbReference>
<keyword evidence="8" id="KW-0472">Membrane</keyword>
<proteinExistence type="inferred from homology"/>
<keyword evidence="5" id="KW-0053">Apoptosis</keyword>
<keyword evidence="13" id="KW-1185">Reference proteome</keyword>
<evidence type="ECO:0000256" key="9">
    <source>
        <dbReference type="ARBA" id="ARBA00023180"/>
    </source>
</evidence>
<reference evidence="12" key="3">
    <citation type="submission" date="2025-09" db="UniProtKB">
        <authorList>
            <consortium name="Ensembl"/>
        </authorList>
    </citation>
    <scope>IDENTIFICATION</scope>
</reference>
<evidence type="ECO:0000256" key="2">
    <source>
        <dbReference type="ARBA" id="ARBA00007984"/>
    </source>
</evidence>
<dbReference type="InterPro" id="IPR019308">
    <property type="entry name" value="TMEM214"/>
</dbReference>
<dbReference type="PANTHER" id="PTHR13448:SF0">
    <property type="entry name" value="TRANSMEMBRANE PROTEIN 214"/>
    <property type="match status" value="1"/>
</dbReference>